<evidence type="ECO:0000313" key="2">
    <source>
        <dbReference type="Proteomes" id="UP000095287"/>
    </source>
</evidence>
<dbReference type="WBParaSite" id="L893_g31434.t1">
    <property type="protein sequence ID" value="L893_g31434.t1"/>
    <property type="gene ID" value="L893_g31434"/>
</dbReference>
<name>A0A1I7ZZV4_9BILA</name>
<protein>
    <submittedName>
        <fullName evidence="3">Uncharacterized protein</fullName>
    </submittedName>
</protein>
<accession>A0A1I7ZZV4</accession>
<feature type="region of interest" description="Disordered" evidence="1">
    <location>
        <begin position="1"/>
        <end position="49"/>
    </location>
</feature>
<sequence length="83" mass="9157">MHYRVKEKLNGPTVTPLEAATPSKKHPPPDSSSSWQKSQTSRRNHRSAVQQTVAIPFGICRVFSAGGRDALRPVTDRDCDLEG</sequence>
<keyword evidence="2" id="KW-1185">Reference proteome</keyword>
<reference evidence="3" key="1">
    <citation type="submission" date="2016-11" db="UniProtKB">
        <authorList>
            <consortium name="WormBaseParasite"/>
        </authorList>
    </citation>
    <scope>IDENTIFICATION</scope>
</reference>
<proteinExistence type="predicted"/>
<dbReference type="AlphaFoldDB" id="A0A1I7ZZV4"/>
<evidence type="ECO:0000313" key="3">
    <source>
        <dbReference type="WBParaSite" id="L893_g31434.t1"/>
    </source>
</evidence>
<evidence type="ECO:0000256" key="1">
    <source>
        <dbReference type="SAM" id="MobiDB-lite"/>
    </source>
</evidence>
<organism evidence="2 3">
    <name type="scientific">Steinernema glaseri</name>
    <dbReference type="NCBI Taxonomy" id="37863"/>
    <lineage>
        <taxon>Eukaryota</taxon>
        <taxon>Metazoa</taxon>
        <taxon>Ecdysozoa</taxon>
        <taxon>Nematoda</taxon>
        <taxon>Chromadorea</taxon>
        <taxon>Rhabditida</taxon>
        <taxon>Tylenchina</taxon>
        <taxon>Panagrolaimomorpha</taxon>
        <taxon>Strongyloidoidea</taxon>
        <taxon>Steinernematidae</taxon>
        <taxon>Steinernema</taxon>
    </lineage>
</organism>
<dbReference type="Proteomes" id="UP000095287">
    <property type="component" value="Unplaced"/>
</dbReference>